<keyword evidence="1" id="KW-0472">Membrane</keyword>
<name>A0ABP1HHA7_9EUKA</name>
<evidence type="ECO:0000313" key="3">
    <source>
        <dbReference type="Proteomes" id="UP001642409"/>
    </source>
</evidence>
<keyword evidence="1" id="KW-0812">Transmembrane</keyword>
<dbReference type="Proteomes" id="UP001642409">
    <property type="component" value="Unassembled WGS sequence"/>
</dbReference>
<evidence type="ECO:0000256" key="1">
    <source>
        <dbReference type="SAM" id="Phobius"/>
    </source>
</evidence>
<comment type="caution">
    <text evidence="2">The sequence shown here is derived from an EMBL/GenBank/DDBJ whole genome shotgun (WGS) entry which is preliminary data.</text>
</comment>
<reference evidence="2 3" key="1">
    <citation type="submission" date="2024-07" db="EMBL/GenBank/DDBJ databases">
        <authorList>
            <person name="Akdeniz Z."/>
        </authorList>
    </citation>
    <scope>NUCLEOTIDE SEQUENCE [LARGE SCALE GENOMIC DNA]</scope>
</reference>
<keyword evidence="1" id="KW-1133">Transmembrane helix</keyword>
<sequence>MDQDNNLCSSTYTQLQQQALVFDMICVVRYISHSLALFDELLDYVCLVPRVFLPVFLAIVVVFVLLFAIEAVVHLTLFDVDVGILINCCSLFGGQFSHFYQPRTASIQTARRQRMLQIMIIIPDHFEQVVNILEKLYSTPLHKMNQNFNISFVLSLSSNFWTQRQNKRYIKCTICSDINQYLDYHLFKMVWYYYHYLQHALPSCRLNRSSSWLIKMRKLPTKQRATIDQNPYIYIKQCEMNNCFDRKQQNKNDDDCKKHWKKHSWNQADVVQKLIKQCKRVGYISHYTYHVKDQCLLLQLSIS</sequence>
<feature type="transmembrane region" description="Helical" evidence="1">
    <location>
        <begin position="51"/>
        <end position="69"/>
    </location>
</feature>
<evidence type="ECO:0000313" key="2">
    <source>
        <dbReference type="EMBL" id="CAL5994448.1"/>
    </source>
</evidence>
<protein>
    <submittedName>
        <fullName evidence="2">Hypothetical_protein</fullName>
    </submittedName>
</protein>
<keyword evidence="3" id="KW-1185">Reference proteome</keyword>
<dbReference type="EMBL" id="CAXDID020000031">
    <property type="protein sequence ID" value="CAL5994448.1"/>
    <property type="molecule type" value="Genomic_DNA"/>
</dbReference>
<proteinExistence type="predicted"/>
<organism evidence="2 3">
    <name type="scientific">Hexamita inflata</name>
    <dbReference type="NCBI Taxonomy" id="28002"/>
    <lineage>
        <taxon>Eukaryota</taxon>
        <taxon>Metamonada</taxon>
        <taxon>Diplomonadida</taxon>
        <taxon>Hexamitidae</taxon>
        <taxon>Hexamitinae</taxon>
        <taxon>Hexamita</taxon>
    </lineage>
</organism>
<gene>
    <name evidence="2" type="ORF">HINF_LOCUS13560</name>
</gene>
<accession>A0ABP1HHA7</accession>